<dbReference type="Proteomes" id="UP000541426">
    <property type="component" value="Unassembled WGS sequence"/>
</dbReference>
<protein>
    <submittedName>
        <fullName evidence="1">Uncharacterized protein</fullName>
    </submittedName>
</protein>
<sequence>MEHLDANLDLILRVMESEQKEIINQTGGPMDGGPLFIQLSLSKTWLFAVYEIVRETCDVPCGGTKNRSVYCRDASCFRCNSLKPVKDILARYRVPLAKLQPMGRDVRQRNQLPSIAFNNDDGSIAWLTMTASGEPEEKLSRQEISDYILEMLLKIEK</sequence>
<dbReference type="RefSeq" id="WP_183966633.1">
    <property type="nucleotide sequence ID" value="NZ_BAABBZ010000002.1"/>
</dbReference>
<reference evidence="1 2" key="1">
    <citation type="submission" date="2020-08" db="EMBL/GenBank/DDBJ databases">
        <title>Genomic Encyclopedia of Type Strains, Phase IV (KMG-IV): sequencing the most valuable type-strain genomes for metagenomic binning, comparative biology and taxonomic classification.</title>
        <authorList>
            <person name="Goeker M."/>
        </authorList>
    </citation>
    <scope>NUCLEOTIDE SEQUENCE [LARGE SCALE GENOMIC DNA]</scope>
    <source>
        <strain evidence="1 2">DSM 102235</strain>
    </source>
</reference>
<dbReference type="EMBL" id="JACIEJ010000006">
    <property type="protein sequence ID" value="MBB3986329.1"/>
    <property type="molecule type" value="Genomic_DNA"/>
</dbReference>
<keyword evidence="2" id="KW-1185">Reference proteome</keyword>
<dbReference type="AlphaFoldDB" id="A0A7W6GUG8"/>
<comment type="caution">
    <text evidence="1">The sequence shown here is derived from an EMBL/GenBank/DDBJ whole genome shotgun (WGS) entry which is preliminary data.</text>
</comment>
<evidence type="ECO:0000313" key="1">
    <source>
        <dbReference type="EMBL" id="MBB3986329.1"/>
    </source>
</evidence>
<proteinExistence type="predicted"/>
<evidence type="ECO:0000313" key="2">
    <source>
        <dbReference type="Proteomes" id="UP000541426"/>
    </source>
</evidence>
<accession>A0A7W6GUG8</accession>
<organism evidence="1 2">
    <name type="scientific">Sagittula marina</name>
    <dbReference type="NCBI Taxonomy" id="943940"/>
    <lineage>
        <taxon>Bacteria</taxon>
        <taxon>Pseudomonadati</taxon>
        <taxon>Pseudomonadota</taxon>
        <taxon>Alphaproteobacteria</taxon>
        <taxon>Rhodobacterales</taxon>
        <taxon>Roseobacteraceae</taxon>
        <taxon>Sagittula</taxon>
    </lineage>
</organism>
<name>A0A7W6GUG8_9RHOB</name>
<gene>
    <name evidence="1" type="ORF">GGQ68_002668</name>
</gene>